<accession>A0A1Y1Z2C9</accession>
<organism evidence="2 3">
    <name type="scientific">Clohesyomyces aquaticus</name>
    <dbReference type="NCBI Taxonomy" id="1231657"/>
    <lineage>
        <taxon>Eukaryota</taxon>
        <taxon>Fungi</taxon>
        <taxon>Dikarya</taxon>
        <taxon>Ascomycota</taxon>
        <taxon>Pezizomycotina</taxon>
        <taxon>Dothideomycetes</taxon>
        <taxon>Pleosporomycetidae</taxon>
        <taxon>Pleosporales</taxon>
        <taxon>Lindgomycetaceae</taxon>
        <taxon>Clohesyomyces</taxon>
    </lineage>
</organism>
<name>A0A1Y1Z2C9_9PLEO</name>
<proteinExistence type="predicted"/>
<feature type="region of interest" description="Disordered" evidence="1">
    <location>
        <begin position="1"/>
        <end position="60"/>
    </location>
</feature>
<protein>
    <submittedName>
        <fullName evidence="2">Uncharacterized protein</fullName>
    </submittedName>
</protein>
<evidence type="ECO:0000313" key="2">
    <source>
        <dbReference type="EMBL" id="ORY04264.1"/>
    </source>
</evidence>
<dbReference type="Proteomes" id="UP000193144">
    <property type="component" value="Unassembled WGS sequence"/>
</dbReference>
<gene>
    <name evidence="2" type="ORF">BCR34DRAFT_591272</name>
</gene>
<evidence type="ECO:0000256" key="1">
    <source>
        <dbReference type="SAM" id="MobiDB-lite"/>
    </source>
</evidence>
<sequence length="173" mass="20150">MKIPGSDFALRRINRERKDPKDLTNAPDNFASETSWYKTQLHDDENGSRGPTARTRSMTKDPALRYLETENISKRDARLVCSWRRICTRSKSHAREFGFIRRRWGHPQHQWTLDGLDDSVVNNGRKFIQKDEQLFICEKVSLRILVVQDSRKGCLEMMNDQLPKPVIVCGQCS</sequence>
<dbReference type="AlphaFoldDB" id="A0A1Y1Z2C9"/>
<keyword evidence="3" id="KW-1185">Reference proteome</keyword>
<evidence type="ECO:0000313" key="3">
    <source>
        <dbReference type="Proteomes" id="UP000193144"/>
    </source>
</evidence>
<reference evidence="2 3" key="1">
    <citation type="submission" date="2016-07" db="EMBL/GenBank/DDBJ databases">
        <title>Pervasive Adenine N6-methylation of Active Genes in Fungi.</title>
        <authorList>
            <consortium name="DOE Joint Genome Institute"/>
            <person name="Mondo S.J."/>
            <person name="Dannebaum R.O."/>
            <person name="Kuo R.C."/>
            <person name="Labutti K."/>
            <person name="Haridas S."/>
            <person name="Kuo A."/>
            <person name="Salamov A."/>
            <person name="Ahrendt S.R."/>
            <person name="Lipzen A."/>
            <person name="Sullivan W."/>
            <person name="Andreopoulos W.B."/>
            <person name="Clum A."/>
            <person name="Lindquist E."/>
            <person name="Daum C."/>
            <person name="Ramamoorthy G.K."/>
            <person name="Gryganskyi A."/>
            <person name="Culley D."/>
            <person name="Magnuson J.K."/>
            <person name="James T.Y."/>
            <person name="O'Malley M.A."/>
            <person name="Stajich J.E."/>
            <person name="Spatafora J.W."/>
            <person name="Visel A."/>
            <person name="Grigoriev I.V."/>
        </authorList>
    </citation>
    <scope>NUCLEOTIDE SEQUENCE [LARGE SCALE GENOMIC DNA]</scope>
    <source>
        <strain evidence="2 3">CBS 115471</strain>
    </source>
</reference>
<comment type="caution">
    <text evidence="2">The sequence shown here is derived from an EMBL/GenBank/DDBJ whole genome shotgun (WGS) entry which is preliminary data.</text>
</comment>
<dbReference type="EMBL" id="MCFA01000137">
    <property type="protein sequence ID" value="ORY04264.1"/>
    <property type="molecule type" value="Genomic_DNA"/>
</dbReference>